<name>A0A0H2R4C7_9AGAM</name>
<gene>
    <name evidence="1" type="ORF">SCHPADRAFT_895666</name>
</gene>
<sequence>MSEDVPFNFRVLSAVVSTISVAESFPDKLHIGVFPKDFDGYRVYEVPAWRTSTGMQVYLVGYLPYHHRALRFGNSSPLTYSKFTALYETTSDARPNSFLVNMTGDNRWKGDVIVLKHAGSDDHHFENITKEDLQKVMDILKEAPKFVKDYK</sequence>
<organism evidence="1 2">
    <name type="scientific">Schizopora paradoxa</name>
    <dbReference type="NCBI Taxonomy" id="27342"/>
    <lineage>
        <taxon>Eukaryota</taxon>
        <taxon>Fungi</taxon>
        <taxon>Dikarya</taxon>
        <taxon>Basidiomycota</taxon>
        <taxon>Agaricomycotina</taxon>
        <taxon>Agaricomycetes</taxon>
        <taxon>Hymenochaetales</taxon>
        <taxon>Schizoporaceae</taxon>
        <taxon>Schizopora</taxon>
    </lineage>
</organism>
<reference evidence="1 2" key="1">
    <citation type="submission" date="2015-04" db="EMBL/GenBank/DDBJ databases">
        <title>Complete genome sequence of Schizopora paradoxa KUC8140, a cosmopolitan wood degrader in East Asia.</title>
        <authorList>
            <consortium name="DOE Joint Genome Institute"/>
            <person name="Min B."/>
            <person name="Park H."/>
            <person name="Jang Y."/>
            <person name="Kim J.-J."/>
            <person name="Kim K.H."/>
            <person name="Pangilinan J."/>
            <person name="Lipzen A."/>
            <person name="Riley R."/>
            <person name="Grigoriev I.V."/>
            <person name="Spatafora J.W."/>
            <person name="Choi I.-G."/>
        </authorList>
    </citation>
    <scope>NUCLEOTIDE SEQUENCE [LARGE SCALE GENOMIC DNA]</scope>
    <source>
        <strain evidence="1 2">KUC8140</strain>
    </source>
</reference>
<protein>
    <submittedName>
        <fullName evidence="1">Uncharacterized protein</fullName>
    </submittedName>
</protein>
<dbReference type="EMBL" id="KQ086229">
    <property type="protein sequence ID" value="KLO06187.1"/>
    <property type="molecule type" value="Genomic_DNA"/>
</dbReference>
<keyword evidence="2" id="KW-1185">Reference proteome</keyword>
<evidence type="ECO:0000313" key="1">
    <source>
        <dbReference type="EMBL" id="KLO06187.1"/>
    </source>
</evidence>
<evidence type="ECO:0000313" key="2">
    <source>
        <dbReference type="Proteomes" id="UP000053477"/>
    </source>
</evidence>
<dbReference type="AlphaFoldDB" id="A0A0H2R4C7"/>
<dbReference type="Proteomes" id="UP000053477">
    <property type="component" value="Unassembled WGS sequence"/>
</dbReference>
<accession>A0A0H2R4C7</accession>
<proteinExistence type="predicted"/>
<dbReference type="InParanoid" id="A0A0H2R4C7"/>